<dbReference type="GeneID" id="5709136"/>
<gene>
    <name evidence="1" type="ordered locus">Cmaq_1764</name>
</gene>
<dbReference type="AlphaFoldDB" id="A8MAL0"/>
<dbReference type="HOGENOM" id="CLU_1243092_0_0_2"/>
<reference evidence="1 2" key="1">
    <citation type="submission" date="2007-10" db="EMBL/GenBank/DDBJ databases">
        <title>Complete sequence of Caldivirga maquilingensis IC-167.</title>
        <authorList>
            <consortium name="US DOE Joint Genome Institute"/>
            <person name="Copeland A."/>
            <person name="Lucas S."/>
            <person name="Lapidus A."/>
            <person name="Barry K."/>
            <person name="Glavina del Rio T."/>
            <person name="Dalin E."/>
            <person name="Tice H."/>
            <person name="Pitluck S."/>
            <person name="Saunders E."/>
            <person name="Brettin T."/>
            <person name="Bruce D."/>
            <person name="Detter J.C."/>
            <person name="Han C."/>
            <person name="Schmutz J."/>
            <person name="Larimer F."/>
            <person name="Land M."/>
            <person name="Hauser L."/>
            <person name="Kyrpides N."/>
            <person name="Ivanova N."/>
            <person name="Biddle J.F."/>
            <person name="Zhang Z."/>
            <person name="Fitz-Gibbon S.T."/>
            <person name="Lowe T.M."/>
            <person name="Saltikov C."/>
            <person name="House C.H."/>
            <person name="Richardson P."/>
        </authorList>
    </citation>
    <scope>NUCLEOTIDE SEQUENCE [LARGE SCALE GENOMIC DNA]</scope>
    <source>
        <strain evidence="2">ATCC 700844 / DSM 13496 / JCM 10307 / IC-167</strain>
    </source>
</reference>
<proteinExistence type="predicted"/>
<dbReference type="OrthoDB" id="27387at2157"/>
<accession>A8MAL0</accession>
<dbReference type="eggNOG" id="arCOG05522">
    <property type="taxonomic scope" value="Archaea"/>
</dbReference>
<name>A8MAL0_CALMQ</name>
<protein>
    <submittedName>
        <fullName evidence="1">Uncharacterized protein</fullName>
    </submittedName>
</protein>
<dbReference type="KEGG" id="cma:Cmaq_1764"/>
<dbReference type="RefSeq" id="WP_012186806.1">
    <property type="nucleotide sequence ID" value="NC_009954.1"/>
</dbReference>
<organism evidence="1 2">
    <name type="scientific">Caldivirga maquilingensis (strain ATCC 700844 / DSM 13496 / JCM 10307 / IC-167)</name>
    <dbReference type="NCBI Taxonomy" id="397948"/>
    <lineage>
        <taxon>Archaea</taxon>
        <taxon>Thermoproteota</taxon>
        <taxon>Thermoprotei</taxon>
        <taxon>Thermoproteales</taxon>
        <taxon>Thermoproteaceae</taxon>
        <taxon>Caldivirga</taxon>
    </lineage>
</organism>
<evidence type="ECO:0000313" key="2">
    <source>
        <dbReference type="Proteomes" id="UP000001137"/>
    </source>
</evidence>
<evidence type="ECO:0000313" key="1">
    <source>
        <dbReference type="EMBL" id="ABW02587.1"/>
    </source>
</evidence>
<dbReference type="EMBL" id="CP000852">
    <property type="protein sequence ID" value="ABW02587.1"/>
    <property type="molecule type" value="Genomic_DNA"/>
</dbReference>
<keyword evidence="2" id="KW-1185">Reference proteome</keyword>
<sequence length="240" mass="26739">MRLTVQRSIPFPRISLSRLINYLTYIKDNGIVNINDLREAGLDFGKGKGDITRFFEKLGLVTVHGEAVSLTSRGEELVNGIKEHGVMAFHEYLLSELPQYRLLIDVLRDLGKAKEDDVLTELNRRIALESPAAWVNRVALRSMLGLLQDLGVVVKVNGAIAYVNNDFTDPLECLSRVSVQVNGQYLVGVRELGNCLGRVIDPSSLIECGVLITAPNNTLLRFSNMECVARLLRTYQVNVI</sequence>
<dbReference type="Proteomes" id="UP000001137">
    <property type="component" value="Chromosome"/>
</dbReference>